<sequence length="304" mass="32275">MTGLEAYSATARRASAEVIAAYSTSFGLASRLLPPQMRGDIGTVYALVRVADEIVDGPGAESGLDAAGCREVLDALEREVERALATGFSADLIVHAFAETARRVGITRDQTAPFFAAMRRDLEPVAFADERELRAYVYGSAEVIGIMCVRCFLGGAVLLDAEARRVARGARALGSAFQVVNFLRDLGADATGLGRAYLPGIDPARPSEEAVHRVLDRLEGELRIARGAVELLPREARPAVIAAHDIFAALGRRIRDTPAAELPLRRISVPNAQKAAIVARAALGAGLSRAAAPRARLATAEPVR</sequence>
<organism evidence="3 4">
    <name type="scientific">Agrococcus baldri</name>
    <dbReference type="NCBI Taxonomy" id="153730"/>
    <lineage>
        <taxon>Bacteria</taxon>
        <taxon>Bacillati</taxon>
        <taxon>Actinomycetota</taxon>
        <taxon>Actinomycetes</taxon>
        <taxon>Micrococcales</taxon>
        <taxon>Microbacteriaceae</taxon>
        <taxon>Agrococcus</taxon>
    </lineage>
</organism>
<dbReference type="InterPro" id="IPR019845">
    <property type="entry name" value="Squalene/phytoene_synthase_CS"/>
</dbReference>
<gene>
    <name evidence="3" type="ORF">SAMN04487783_1306</name>
</gene>
<dbReference type="InterPro" id="IPR002060">
    <property type="entry name" value="Squ/phyt_synthse"/>
</dbReference>
<accession>A0AA94KZF3</accession>
<dbReference type="PROSITE" id="PS01045">
    <property type="entry name" value="SQUALEN_PHYTOEN_SYN_2"/>
    <property type="match status" value="1"/>
</dbReference>
<dbReference type="EMBL" id="FOZN01000002">
    <property type="protein sequence ID" value="SFS09738.1"/>
    <property type="molecule type" value="Genomic_DNA"/>
</dbReference>
<dbReference type="RefSeq" id="WP_092917042.1">
    <property type="nucleotide sequence ID" value="NZ_FOZN01000002.1"/>
</dbReference>
<dbReference type="InterPro" id="IPR044843">
    <property type="entry name" value="Trans_IPPS_bact-type"/>
</dbReference>
<dbReference type="PANTHER" id="PTHR31480">
    <property type="entry name" value="BIFUNCTIONAL LYCOPENE CYCLASE/PHYTOENE SYNTHASE"/>
    <property type="match status" value="1"/>
</dbReference>
<dbReference type="Proteomes" id="UP000198506">
    <property type="component" value="Unassembled WGS sequence"/>
</dbReference>
<dbReference type="SUPFAM" id="SSF48576">
    <property type="entry name" value="Terpenoid synthases"/>
    <property type="match status" value="1"/>
</dbReference>
<evidence type="ECO:0000256" key="2">
    <source>
        <dbReference type="ARBA" id="ARBA00022679"/>
    </source>
</evidence>
<evidence type="ECO:0000313" key="4">
    <source>
        <dbReference type="Proteomes" id="UP000198506"/>
    </source>
</evidence>
<dbReference type="Pfam" id="PF00494">
    <property type="entry name" value="SQS_PSY"/>
    <property type="match status" value="1"/>
</dbReference>
<protein>
    <submittedName>
        <fullName evidence="3">Phytoene/squalene synthetase</fullName>
    </submittedName>
</protein>
<name>A0AA94KZF3_9MICO</name>
<reference evidence="3 4" key="1">
    <citation type="submission" date="2016-10" db="EMBL/GenBank/DDBJ databases">
        <authorList>
            <person name="Varghese N."/>
            <person name="Submissions S."/>
        </authorList>
    </citation>
    <scope>NUCLEOTIDE SEQUENCE [LARGE SCALE GENOMIC DNA]</scope>
    <source>
        <strain evidence="3 4">IAM 15147</strain>
    </source>
</reference>
<dbReference type="SFLD" id="SFLDS00005">
    <property type="entry name" value="Isoprenoid_Synthase_Type_I"/>
    <property type="match status" value="1"/>
</dbReference>
<proteinExistence type="predicted"/>
<keyword evidence="2" id="KW-0808">Transferase</keyword>
<comment type="pathway">
    <text evidence="1">Carotenoid biosynthesis; phytoene biosynthesis.</text>
</comment>
<dbReference type="SFLD" id="SFLDG01212">
    <property type="entry name" value="Phytoene_synthase_like"/>
    <property type="match status" value="1"/>
</dbReference>
<dbReference type="GO" id="GO:0004311">
    <property type="term" value="F:geranylgeranyl diphosphate synthase activity"/>
    <property type="evidence" value="ECO:0007669"/>
    <property type="project" value="InterPro"/>
</dbReference>
<evidence type="ECO:0000313" key="3">
    <source>
        <dbReference type="EMBL" id="SFS09738.1"/>
    </source>
</evidence>
<comment type="caution">
    <text evidence="3">The sequence shown here is derived from an EMBL/GenBank/DDBJ whole genome shotgun (WGS) entry which is preliminary data.</text>
</comment>
<evidence type="ECO:0000256" key="1">
    <source>
        <dbReference type="ARBA" id="ARBA00004684"/>
    </source>
</evidence>
<dbReference type="GO" id="GO:0008299">
    <property type="term" value="P:isoprenoid biosynthetic process"/>
    <property type="evidence" value="ECO:0007669"/>
    <property type="project" value="UniProtKB-ARBA"/>
</dbReference>
<keyword evidence="4" id="KW-1185">Reference proteome</keyword>
<dbReference type="SFLD" id="SFLDG01018">
    <property type="entry name" value="Squalene/Phytoene_Synthase_Lik"/>
    <property type="match status" value="1"/>
</dbReference>
<dbReference type="AlphaFoldDB" id="A0AA94KZF3"/>
<dbReference type="Gene3D" id="1.10.600.10">
    <property type="entry name" value="Farnesyl Diphosphate Synthase"/>
    <property type="match status" value="1"/>
</dbReference>
<dbReference type="InterPro" id="IPR008949">
    <property type="entry name" value="Isoprenoid_synthase_dom_sf"/>
</dbReference>